<protein>
    <submittedName>
        <fullName evidence="6">Alkene reductase</fullName>
    </submittedName>
</protein>
<evidence type="ECO:0000256" key="4">
    <source>
        <dbReference type="SAM" id="MobiDB-lite"/>
    </source>
</evidence>
<dbReference type="FunFam" id="3.20.20.70:FF:000059">
    <property type="entry name" value="N-ethylmaleimide reductase, FMN-linked"/>
    <property type="match status" value="1"/>
</dbReference>
<evidence type="ECO:0000259" key="5">
    <source>
        <dbReference type="Pfam" id="PF00724"/>
    </source>
</evidence>
<dbReference type="InterPro" id="IPR001155">
    <property type="entry name" value="OxRdtase_FMN_N"/>
</dbReference>
<organism evidence="6 7">
    <name type="scientific">Pedobacter yulinensis</name>
    <dbReference type="NCBI Taxonomy" id="2126353"/>
    <lineage>
        <taxon>Bacteria</taxon>
        <taxon>Pseudomonadati</taxon>
        <taxon>Bacteroidota</taxon>
        <taxon>Sphingobacteriia</taxon>
        <taxon>Sphingobacteriales</taxon>
        <taxon>Sphingobacteriaceae</taxon>
        <taxon>Pedobacter</taxon>
    </lineage>
</organism>
<comment type="caution">
    <text evidence="6">The sequence shown here is derived from an EMBL/GenBank/DDBJ whole genome shotgun (WGS) entry which is preliminary data.</text>
</comment>
<dbReference type="InterPro" id="IPR013785">
    <property type="entry name" value="Aldolase_TIM"/>
</dbReference>
<dbReference type="CDD" id="cd02933">
    <property type="entry name" value="OYE_like_FMN"/>
    <property type="match status" value="1"/>
</dbReference>
<gene>
    <name evidence="6" type="ORF">C7T94_14065</name>
</gene>
<comment type="cofactor">
    <cofactor evidence="1">
        <name>FMN</name>
        <dbReference type="ChEBI" id="CHEBI:58210"/>
    </cofactor>
</comment>
<dbReference type="GO" id="GO:0016628">
    <property type="term" value="F:oxidoreductase activity, acting on the CH-CH group of donors, NAD or NADP as acceptor"/>
    <property type="evidence" value="ECO:0007669"/>
    <property type="project" value="UniProtKB-ARBA"/>
</dbReference>
<dbReference type="Proteomes" id="UP000240912">
    <property type="component" value="Unassembled WGS sequence"/>
</dbReference>
<comment type="similarity">
    <text evidence="2">Belongs to the NADH:flavin oxidoreductase/NADH oxidase family.</text>
</comment>
<dbReference type="Pfam" id="PF00724">
    <property type="entry name" value="Oxidored_FMN"/>
    <property type="match status" value="1"/>
</dbReference>
<feature type="compositionally biased region" description="Basic and acidic residues" evidence="4">
    <location>
        <begin position="341"/>
        <end position="352"/>
    </location>
</feature>
<dbReference type="OrthoDB" id="9772736at2"/>
<sequence length="374" mass="40988">MKNQMQPLLEKYQLGDLKLKNRVIMASMTRGRATNAELVPTPLMAEYYAQRASAGLILSEGTWINSSSIGFINVPGLYTQAQVEGWKLVTRAVHKKGGLIFSQLGHIGAASHPDHLNGELPAGPSAINPQTKSFTPNGFKDTLTPRELTVAEIKQIIQDYRQAAANAKAAGFDGIEIHAHAGMLIPQFLSLATNQRTDEYGGRIENRARLVFDILDAITEVWNSNRVGIKFNPVAISNVGIVRPDEETIPLFRYMLRKLSNYNLAYLQLEGPAEDLTGTPVAALQQNYFGHFRENYQGTLMANLGFTQESGNAILSEGIADLVSFGTAFIANPDLVERFENHQPLSDSDRDTYYTGGEKGYTDYPAANYGGSAG</sequence>
<dbReference type="GO" id="GO:0005829">
    <property type="term" value="C:cytosol"/>
    <property type="evidence" value="ECO:0007669"/>
    <property type="project" value="UniProtKB-ARBA"/>
</dbReference>
<evidence type="ECO:0000256" key="3">
    <source>
        <dbReference type="ARBA" id="ARBA00023002"/>
    </source>
</evidence>
<evidence type="ECO:0000256" key="1">
    <source>
        <dbReference type="ARBA" id="ARBA00001917"/>
    </source>
</evidence>
<evidence type="ECO:0000313" key="6">
    <source>
        <dbReference type="EMBL" id="PST83875.1"/>
    </source>
</evidence>
<name>A0A2T3HN57_9SPHI</name>
<evidence type="ECO:0000313" key="7">
    <source>
        <dbReference type="Proteomes" id="UP000240912"/>
    </source>
</evidence>
<accession>A0A2T3HN57</accession>
<feature type="domain" description="NADH:flavin oxidoreductase/NADH oxidase N-terminal" evidence="5">
    <location>
        <begin position="12"/>
        <end position="344"/>
    </location>
</feature>
<evidence type="ECO:0000256" key="2">
    <source>
        <dbReference type="ARBA" id="ARBA00005979"/>
    </source>
</evidence>
<dbReference type="EMBL" id="PYLS01000005">
    <property type="protein sequence ID" value="PST83875.1"/>
    <property type="molecule type" value="Genomic_DNA"/>
</dbReference>
<keyword evidence="3" id="KW-0560">Oxidoreductase</keyword>
<dbReference type="Gene3D" id="3.20.20.70">
    <property type="entry name" value="Aldolase class I"/>
    <property type="match status" value="1"/>
</dbReference>
<feature type="region of interest" description="Disordered" evidence="4">
    <location>
        <begin position="341"/>
        <end position="374"/>
    </location>
</feature>
<dbReference type="PANTHER" id="PTHR22893:SF91">
    <property type="entry name" value="NADPH DEHYDROGENASE 2-RELATED"/>
    <property type="match status" value="1"/>
</dbReference>
<proteinExistence type="inferred from homology"/>
<dbReference type="PANTHER" id="PTHR22893">
    <property type="entry name" value="NADH OXIDOREDUCTASE-RELATED"/>
    <property type="match status" value="1"/>
</dbReference>
<reference evidence="6 7" key="1">
    <citation type="submission" date="2018-03" db="EMBL/GenBank/DDBJ databases">
        <authorList>
            <person name="Keele B.F."/>
        </authorList>
    </citation>
    <scope>NUCLEOTIDE SEQUENCE [LARGE SCALE GENOMIC DNA]</scope>
    <source>
        <strain evidence="6 7">YL28-9</strain>
    </source>
</reference>
<dbReference type="GO" id="GO:0010181">
    <property type="term" value="F:FMN binding"/>
    <property type="evidence" value="ECO:0007669"/>
    <property type="project" value="InterPro"/>
</dbReference>
<dbReference type="SUPFAM" id="SSF51395">
    <property type="entry name" value="FMN-linked oxidoreductases"/>
    <property type="match status" value="1"/>
</dbReference>
<dbReference type="InterPro" id="IPR045247">
    <property type="entry name" value="Oye-like"/>
</dbReference>
<dbReference type="AlphaFoldDB" id="A0A2T3HN57"/>
<keyword evidence="7" id="KW-1185">Reference proteome</keyword>